<proteinExistence type="predicted"/>
<name>A0A5J6TND7_9CAUD</name>
<dbReference type="RefSeq" id="YP_009852471.1">
    <property type="nucleotide sequence ID" value="NC_048813.1"/>
</dbReference>
<accession>A0A5J6TND7</accession>
<organism evidence="1 2">
    <name type="scientific">Gordonia phage Ranch</name>
    <dbReference type="NCBI Taxonomy" id="2599848"/>
    <lineage>
        <taxon>Viruses</taxon>
        <taxon>Duplodnaviria</taxon>
        <taxon>Heunggongvirae</taxon>
        <taxon>Uroviricota</taxon>
        <taxon>Caudoviricetes</taxon>
        <taxon>Dovevirinae</taxon>
        <taxon>Lambovirus</taxon>
        <taxon>Lambovirus ranch</taxon>
    </lineage>
</organism>
<protein>
    <submittedName>
        <fullName evidence="1">Head-to-tail stopper</fullName>
    </submittedName>
</protein>
<dbReference type="Proteomes" id="UP000325813">
    <property type="component" value="Segment"/>
</dbReference>
<gene>
    <name evidence="1" type="primary">19</name>
    <name evidence="1" type="ORF">PBI_RANCH_19</name>
</gene>
<dbReference type="EMBL" id="MN234207">
    <property type="protein sequence ID" value="QFG12331.1"/>
    <property type="molecule type" value="Genomic_DNA"/>
</dbReference>
<dbReference type="KEGG" id="vg:55623102"/>
<keyword evidence="2" id="KW-1185">Reference proteome</keyword>
<evidence type="ECO:0000313" key="2">
    <source>
        <dbReference type="Proteomes" id="UP000325813"/>
    </source>
</evidence>
<dbReference type="GeneID" id="55623102"/>
<sequence length="125" mass="13791">MTDLNLDLLRQQTVDFINTDPTPITLKTTTMSRLPGGGYKKLGDIDREPQIFKLIWQGGGGSVTSDDGVDSQYDMILLGVHDAEMEIGDYWTYEGVKYVIQEFLPGSGYQRKAKVKAFGAKPIGG</sequence>
<evidence type="ECO:0000313" key="1">
    <source>
        <dbReference type="EMBL" id="QFG12331.1"/>
    </source>
</evidence>
<reference evidence="1 2" key="1">
    <citation type="submission" date="2019-07" db="EMBL/GenBank/DDBJ databases">
        <authorList>
            <person name="Fryberger R.B."/>
            <person name="Stoner T.H."/>
            <person name="Garlena R.A."/>
            <person name="Russell D.A."/>
            <person name="Pope W.H."/>
            <person name="Jacobs-Sera D."/>
            <person name="Hatfull G.F."/>
        </authorList>
    </citation>
    <scope>NUCLEOTIDE SEQUENCE [LARGE SCALE GENOMIC DNA]</scope>
</reference>